<dbReference type="RefSeq" id="WP_110045183.1">
    <property type="nucleotide sequence ID" value="NZ_CP054612.1"/>
</dbReference>
<dbReference type="InterPro" id="IPR005672">
    <property type="entry name" value="Phosphate_PstA"/>
</dbReference>
<dbReference type="NCBIfam" id="TIGR00974">
    <property type="entry name" value="3a0107s02c"/>
    <property type="match status" value="1"/>
</dbReference>
<name>A0A2V2YQW9_9BACL</name>
<sequence>MNNIFVDANRKQIAGRRRIDFTLRLLFLIATSIGVIALMALLIDIISDGISMLRPELFNNFPSRRASEAGMKSAIVGSLYMLLIMAPLSFLLGVGAAIYLEEYAKKNRITRMIQLNISTLAGVPSIVYGILGLTLFVRELHLGRSLLAGAFTMTLLVLPIIIVSAQEAIRAVPKSRRDASYALGATKWQTVSRSVLPSSISGILTGVILAMSRAIGETAPLVMIGALTFVAFLPTGPMDSFTVMPIQIYNWVSRPQASFQALAASGIIVLLVMLLLMNLSAILLRNKYNKHM</sequence>
<evidence type="ECO:0000256" key="1">
    <source>
        <dbReference type="ARBA" id="ARBA00004651"/>
    </source>
</evidence>
<evidence type="ECO:0000256" key="6">
    <source>
        <dbReference type="ARBA" id="ARBA00022989"/>
    </source>
</evidence>
<dbReference type="GO" id="GO:0005315">
    <property type="term" value="F:phosphate transmembrane transporter activity"/>
    <property type="evidence" value="ECO:0007669"/>
    <property type="project" value="InterPro"/>
</dbReference>
<comment type="subcellular location">
    <subcellularLocation>
        <location evidence="1 8">Cell membrane</location>
        <topology evidence="1 8">Multi-pass membrane protein</topology>
    </subcellularLocation>
</comment>
<evidence type="ECO:0000313" key="10">
    <source>
        <dbReference type="EMBL" id="PWV99436.1"/>
    </source>
</evidence>
<dbReference type="PANTHER" id="PTHR43470:SF5">
    <property type="entry name" value="PHOSPHATE TRANSPORT SYSTEM PERMEASE PROTEIN PSTA"/>
    <property type="match status" value="1"/>
</dbReference>
<dbReference type="OrthoDB" id="9807065at2"/>
<feature type="transmembrane region" description="Helical" evidence="8">
    <location>
        <begin position="21"/>
        <end position="43"/>
    </location>
</feature>
<evidence type="ECO:0000256" key="7">
    <source>
        <dbReference type="ARBA" id="ARBA00023136"/>
    </source>
</evidence>
<keyword evidence="3" id="KW-0813">Transport</keyword>
<feature type="transmembrane region" description="Helical" evidence="8">
    <location>
        <begin position="142"/>
        <end position="165"/>
    </location>
</feature>
<dbReference type="InterPro" id="IPR000515">
    <property type="entry name" value="MetI-like"/>
</dbReference>
<comment type="caution">
    <text evidence="10">The sequence shown here is derived from an EMBL/GenBank/DDBJ whole genome shotgun (WGS) entry which is preliminary data.</text>
</comment>
<evidence type="ECO:0000256" key="8">
    <source>
        <dbReference type="RuleBase" id="RU363043"/>
    </source>
</evidence>
<gene>
    <name evidence="10" type="ORF">DFQ01_11411</name>
</gene>
<dbReference type="Pfam" id="PF00528">
    <property type="entry name" value="BPD_transp_1"/>
    <property type="match status" value="1"/>
</dbReference>
<feature type="transmembrane region" description="Helical" evidence="8">
    <location>
        <begin position="112"/>
        <end position="136"/>
    </location>
</feature>
<evidence type="ECO:0000256" key="4">
    <source>
        <dbReference type="ARBA" id="ARBA00022475"/>
    </source>
</evidence>
<feature type="domain" description="ABC transmembrane type-1" evidence="9">
    <location>
        <begin position="75"/>
        <end position="280"/>
    </location>
</feature>
<dbReference type="CDD" id="cd06261">
    <property type="entry name" value="TM_PBP2"/>
    <property type="match status" value="1"/>
</dbReference>
<evidence type="ECO:0000256" key="3">
    <source>
        <dbReference type="ARBA" id="ARBA00022448"/>
    </source>
</evidence>
<dbReference type="EMBL" id="QGTQ01000014">
    <property type="protein sequence ID" value="PWV99436.1"/>
    <property type="molecule type" value="Genomic_DNA"/>
</dbReference>
<feature type="transmembrane region" description="Helical" evidence="8">
    <location>
        <begin position="218"/>
        <end position="237"/>
    </location>
</feature>
<evidence type="ECO:0000256" key="5">
    <source>
        <dbReference type="ARBA" id="ARBA00022692"/>
    </source>
</evidence>
<protein>
    <recommendedName>
        <fullName evidence="8">Phosphate transport system permease protein PstA</fullName>
    </recommendedName>
</protein>
<reference evidence="10 11" key="1">
    <citation type="submission" date="2018-05" db="EMBL/GenBank/DDBJ databases">
        <title>Genomic Encyclopedia of Type Strains, Phase III (KMG-III): the genomes of soil and plant-associated and newly described type strains.</title>
        <authorList>
            <person name="Whitman W."/>
        </authorList>
    </citation>
    <scope>NUCLEOTIDE SEQUENCE [LARGE SCALE GENOMIC DNA]</scope>
    <source>
        <strain evidence="10 11">CECT 5696</strain>
    </source>
</reference>
<organism evidence="10 11">
    <name type="scientific">Paenibacillus cellulosilyticus</name>
    <dbReference type="NCBI Taxonomy" id="375489"/>
    <lineage>
        <taxon>Bacteria</taxon>
        <taxon>Bacillati</taxon>
        <taxon>Bacillota</taxon>
        <taxon>Bacilli</taxon>
        <taxon>Bacillales</taxon>
        <taxon>Paenibacillaceae</taxon>
        <taxon>Paenibacillus</taxon>
    </lineage>
</organism>
<feature type="transmembrane region" description="Helical" evidence="8">
    <location>
        <begin position="79"/>
        <end position="100"/>
    </location>
</feature>
<dbReference type="PROSITE" id="PS50928">
    <property type="entry name" value="ABC_TM1"/>
    <property type="match status" value="1"/>
</dbReference>
<evidence type="ECO:0000256" key="2">
    <source>
        <dbReference type="ARBA" id="ARBA00007069"/>
    </source>
</evidence>
<dbReference type="SUPFAM" id="SSF161098">
    <property type="entry name" value="MetI-like"/>
    <property type="match status" value="1"/>
</dbReference>
<keyword evidence="5 8" id="KW-0812">Transmembrane</keyword>
<keyword evidence="4 8" id="KW-1003">Cell membrane</keyword>
<keyword evidence="7 8" id="KW-0472">Membrane</keyword>
<keyword evidence="6 8" id="KW-1133">Transmembrane helix</keyword>
<dbReference type="PANTHER" id="PTHR43470">
    <property type="entry name" value="PHOSPHATE TRANSPORT SYSTEM PERMEASE PROTEIN PSTA-RELATED"/>
    <property type="match status" value="1"/>
</dbReference>
<feature type="transmembrane region" description="Helical" evidence="8">
    <location>
        <begin position="257"/>
        <end position="284"/>
    </location>
</feature>
<dbReference type="GO" id="GO:0005886">
    <property type="term" value="C:plasma membrane"/>
    <property type="evidence" value="ECO:0007669"/>
    <property type="project" value="UniProtKB-SubCell"/>
</dbReference>
<dbReference type="GO" id="GO:0035435">
    <property type="term" value="P:phosphate ion transmembrane transport"/>
    <property type="evidence" value="ECO:0007669"/>
    <property type="project" value="InterPro"/>
</dbReference>
<keyword evidence="11" id="KW-1185">Reference proteome</keyword>
<evidence type="ECO:0000259" key="9">
    <source>
        <dbReference type="PROSITE" id="PS50928"/>
    </source>
</evidence>
<dbReference type="Gene3D" id="1.10.3720.10">
    <property type="entry name" value="MetI-like"/>
    <property type="match status" value="1"/>
</dbReference>
<dbReference type="InterPro" id="IPR035906">
    <property type="entry name" value="MetI-like_sf"/>
</dbReference>
<dbReference type="AlphaFoldDB" id="A0A2V2YQW9"/>
<proteinExistence type="inferred from homology"/>
<dbReference type="Proteomes" id="UP000246635">
    <property type="component" value="Unassembled WGS sequence"/>
</dbReference>
<evidence type="ECO:0000313" key="11">
    <source>
        <dbReference type="Proteomes" id="UP000246635"/>
    </source>
</evidence>
<accession>A0A2V2YQW9</accession>
<comment type="similarity">
    <text evidence="2 8">Belongs to the binding-protein-dependent transport system permease family. CysTW subfamily.</text>
</comment>